<dbReference type="InterPro" id="IPR006311">
    <property type="entry name" value="TAT_signal"/>
</dbReference>
<dbReference type="AlphaFoldDB" id="A0A919CMU1"/>
<sequence length="61" mass="6514">MTEQSLPAREPCCPELPTDRRKALLKLGLAAGAAYFAPTVLTIDRSARAQGPSCAKNPKKC</sequence>
<accession>A0A919CMU1</accession>
<evidence type="ECO:0000313" key="1">
    <source>
        <dbReference type="EMBL" id="GHD40248.1"/>
    </source>
</evidence>
<comment type="caution">
    <text evidence="1">The sequence shown here is derived from an EMBL/GenBank/DDBJ whole genome shotgun (WGS) entry which is preliminary data.</text>
</comment>
<evidence type="ECO:0000313" key="2">
    <source>
        <dbReference type="Proteomes" id="UP000630353"/>
    </source>
</evidence>
<gene>
    <name evidence="1" type="ORF">GCM10017083_03340</name>
</gene>
<dbReference type="Proteomes" id="UP000630353">
    <property type="component" value="Unassembled WGS sequence"/>
</dbReference>
<keyword evidence="2" id="KW-1185">Reference proteome</keyword>
<dbReference type="PROSITE" id="PS51318">
    <property type="entry name" value="TAT"/>
    <property type="match status" value="1"/>
</dbReference>
<organism evidence="1 2">
    <name type="scientific">Thalassobaculum fulvum</name>
    <dbReference type="NCBI Taxonomy" id="1633335"/>
    <lineage>
        <taxon>Bacteria</taxon>
        <taxon>Pseudomonadati</taxon>
        <taxon>Pseudomonadota</taxon>
        <taxon>Alphaproteobacteria</taxon>
        <taxon>Rhodospirillales</taxon>
        <taxon>Thalassobaculaceae</taxon>
        <taxon>Thalassobaculum</taxon>
    </lineage>
</organism>
<dbReference type="RefSeq" id="WP_189987171.1">
    <property type="nucleotide sequence ID" value="NZ_BMZS01000001.1"/>
</dbReference>
<protein>
    <submittedName>
        <fullName evidence="1">Uncharacterized protein</fullName>
    </submittedName>
</protein>
<reference evidence="1" key="2">
    <citation type="submission" date="2020-09" db="EMBL/GenBank/DDBJ databases">
        <authorList>
            <person name="Sun Q."/>
            <person name="Kim S."/>
        </authorList>
    </citation>
    <scope>NUCLEOTIDE SEQUENCE</scope>
    <source>
        <strain evidence="1">KCTC 42651</strain>
    </source>
</reference>
<name>A0A919CMU1_9PROT</name>
<proteinExistence type="predicted"/>
<reference evidence="1" key="1">
    <citation type="journal article" date="2014" name="Int. J. Syst. Evol. Microbiol.">
        <title>Complete genome sequence of Corynebacterium casei LMG S-19264T (=DSM 44701T), isolated from a smear-ripened cheese.</title>
        <authorList>
            <consortium name="US DOE Joint Genome Institute (JGI-PGF)"/>
            <person name="Walter F."/>
            <person name="Albersmeier A."/>
            <person name="Kalinowski J."/>
            <person name="Ruckert C."/>
        </authorList>
    </citation>
    <scope>NUCLEOTIDE SEQUENCE</scope>
    <source>
        <strain evidence="1">KCTC 42651</strain>
    </source>
</reference>
<dbReference type="EMBL" id="BMZS01000001">
    <property type="protein sequence ID" value="GHD40248.1"/>
    <property type="molecule type" value="Genomic_DNA"/>
</dbReference>